<keyword evidence="2" id="KW-1185">Reference proteome</keyword>
<proteinExistence type="predicted"/>
<evidence type="ECO:0000313" key="1">
    <source>
        <dbReference type="EMBL" id="KAE9396349.1"/>
    </source>
</evidence>
<organism evidence="1 2">
    <name type="scientific">Gymnopus androsaceus JB14</name>
    <dbReference type="NCBI Taxonomy" id="1447944"/>
    <lineage>
        <taxon>Eukaryota</taxon>
        <taxon>Fungi</taxon>
        <taxon>Dikarya</taxon>
        <taxon>Basidiomycota</taxon>
        <taxon>Agaricomycotina</taxon>
        <taxon>Agaricomycetes</taxon>
        <taxon>Agaricomycetidae</taxon>
        <taxon>Agaricales</taxon>
        <taxon>Marasmiineae</taxon>
        <taxon>Omphalotaceae</taxon>
        <taxon>Gymnopus</taxon>
    </lineage>
</organism>
<evidence type="ECO:0000313" key="2">
    <source>
        <dbReference type="Proteomes" id="UP000799118"/>
    </source>
</evidence>
<sequence length="69" mass="7894">MDEAVVEMVKSRWTPGLNTGLDVDCLRLFTIIFRCRAKVSGTYDALDYIEKDDVNSFVIFSPREGQLTF</sequence>
<protein>
    <submittedName>
        <fullName evidence="1">Uncharacterized protein</fullName>
    </submittedName>
</protein>
<dbReference type="EMBL" id="ML769515">
    <property type="protein sequence ID" value="KAE9396349.1"/>
    <property type="molecule type" value="Genomic_DNA"/>
</dbReference>
<dbReference type="Proteomes" id="UP000799118">
    <property type="component" value="Unassembled WGS sequence"/>
</dbReference>
<gene>
    <name evidence="1" type="ORF">BT96DRAFT_996839</name>
</gene>
<accession>A0A6A4HDB6</accession>
<dbReference type="AlphaFoldDB" id="A0A6A4HDB6"/>
<name>A0A6A4HDB6_9AGAR</name>
<reference evidence="1" key="1">
    <citation type="journal article" date="2019" name="Environ. Microbiol.">
        <title>Fungal ecological strategies reflected in gene transcription - a case study of two litter decomposers.</title>
        <authorList>
            <person name="Barbi F."/>
            <person name="Kohler A."/>
            <person name="Barry K."/>
            <person name="Baskaran P."/>
            <person name="Daum C."/>
            <person name="Fauchery L."/>
            <person name="Ihrmark K."/>
            <person name="Kuo A."/>
            <person name="LaButti K."/>
            <person name="Lipzen A."/>
            <person name="Morin E."/>
            <person name="Grigoriev I.V."/>
            <person name="Henrissat B."/>
            <person name="Lindahl B."/>
            <person name="Martin F."/>
        </authorList>
    </citation>
    <scope>NUCLEOTIDE SEQUENCE</scope>
    <source>
        <strain evidence="1">JB14</strain>
    </source>
</reference>
<dbReference type="OrthoDB" id="3108415at2759"/>